<feature type="transmembrane region" description="Helical" evidence="8">
    <location>
        <begin position="1300"/>
        <end position="1320"/>
    </location>
</feature>
<dbReference type="InterPro" id="IPR036852">
    <property type="entry name" value="Peptidase_S8/S53_dom_sf"/>
</dbReference>
<dbReference type="PROSITE" id="PS00137">
    <property type="entry name" value="SUBTILASE_HIS"/>
    <property type="match status" value="1"/>
</dbReference>
<dbReference type="InterPro" id="IPR050131">
    <property type="entry name" value="Peptidase_S8_subtilisin-like"/>
</dbReference>
<feature type="domain" description="Peptidase S8/S53" evidence="10">
    <location>
        <begin position="323"/>
        <end position="566"/>
    </location>
</feature>
<dbReference type="PROSITE" id="PS51892">
    <property type="entry name" value="SUBTILASE"/>
    <property type="match status" value="1"/>
</dbReference>
<dbReference type="PROSITE" id="PS00136">
    <property type="entry name" value="SUBTILASE_ASP"/>
    <property type="match status" value="1"/>
</dbReference>
<feature type="compositionally biased region" description="Low complexity" evidence="7">
    <location>
        <begin position="251"/>
        <end position="260"/>
    </location>
</feature>
<evidence type="ECO:0000313" key="11">
    <source>
        <dbReference type="EMBL" id="PNV66108.1"/>
    </source>
</evidence>
<dbReference type="SUPFAM" id="SSF52743">
    <property type="entry name" value="Subtilisin-like"/>
    <property type="match status" value="1"/>
</dbReference>
<keyword evidence="2 5" id="KW-0645">Protease</keyword>
<feature type="compositionally biased region" description="Acidic residues" evidence="7">
    <location>
        <begin position="262"/>
        <end position="281"/>
    </location>
</feature>
<evidence type="ECO:0000259" key="10">
    <source>
        <dbReference type="Pfam" id="PF00082"/>
    </source>
</evidence>
<feature type="compositionally biased region" description="Polar residues" evidence="7">
    <location>
        <begin position="206"/>
        <end position="216"/>
    </location>
</feature>
<dbReference type="InterPro" id="IPR011043">
    <property type="entry name" value="Gal_Oxase/kelch_b-propeller"/>
</dbReference>
<feature type="region of interest" description="Disordered" evidence="7">
    <location>
        <begin position="190"/>
        <end position="281"/>
    </location>
</feature>
<keyword evidence="3 5" id="KW-0378">Hydrolase</keyword>
<dbReference type="PRINTS" id="PR00723">
    <property type="entry name" value="SUBTILISIN"/>
</dbReference>
<dbReference type="Pfam" id="PF00082">
    <property type="entry name" value="Peptidase_S8"/>
    <property type="match status" value="1"/>
</dbReference>
<evidence type="ECO:0000256" key="2">
    <source>
        <dbReference type="ARBA" id="ARBA00022670"/>
    </source>
</evidence>
<evidence type="ECO:0000313" key="12">
    <source>
        <dbReference type="Proteomes" id="UP000236488"/>
    </source>
</evidence>
<dbReference type="InterPro" id="IPR023827">
    <property type="entry name" value="Peptidase_S8_Asp-AS"/>
</dbReference>
<protein>
    <recommendedName>
        <fullName evidence="10">Peptidase S8/S53 domain-containing protein</fullName>
    </recommendedName>
</protein>
<keyword evidence="9" id="KW-0732">Signal</keyword>
<evidence type="ECO:0000256" key="7">
    <source>
        <dbReference type="SAM" id="MobiDB-lite"/>
    </source>
</evidence>
<dbReference type="PANTHER" id="PTHR43806">
    <property type="entry name" value="PEPTIDASE S8"/>
    <property type="match status" value="1"/>
</dbReference>
<evidence type="ECO:0000256" key="1">
    <source>
        <dbReference type="ARBA" id="ARBA00011073"/>
    </source>
</evidence>
<dbReference type="InterPro" id="IPR015915">
    <property type="entry name" value="Kelch-typ_b-propeller"/>
</dbReference>
<feature type="compositionally biased region" description="Acidic residues" evidence="7">
    <location>
        <begin position="190"/>
        <end position="202"/>
    </location>
</feature>
<dbReference type="SUPFAM" id="SSF50965">
    <property type="entry name" value="Galactose oxidase, central domain"/>
    <property type="match status" value="1"/>
</dbReference>
<sequence length="1328" mass="136033">MEKRHGRKWLSGVLAATLACSLTPLPAGFAFADEADGAAAAGGAPSAAEPLQLEPGTYVEHEAVAYVMDGGARAFSSDDGVLDGAQELMDIVAGAAAEALGGDADASEAAAFARSLSADGEAEVAAGRLVLVRDEAKTTEQLIAELEADPRVVFAEPNAVVETIDADEEAAQAALSDEALVGEWVAEADADGEPDAAGESDAADTTGATESATNGATEGADGSVSQGGAESVGDALKGADGSNGAEGAGANGDDASGSDATEPNDDTPTEFVWGEDDNGPASDLDDFVWGFSNDGRMGGISESDAVDMGYGAWADKAAGSLEEVVVAVIDSGVDASNPDLAPVMWEASSELQQKIGGDKHGFAADADPAAGITSTTGITSYHGTHVAGTVGAAWDGQGVSGLAPNACIMAVRHGDTLAGVLQCFDYVSRACDAGVDVRVSNNSWGFGQGMWRSVDLAVTEIGQQGVTSVFASGNSAFDNDAAATTATTLADNPYVVVVDAFDPTGEPATFTQYGETTTDVMAPGSTILSTWATDEAGGANGPNYLGEEDEEAVLYESFDDESHASAPLGEGQTGVANSDGDDAHAVRGTYLSFSSKAGASSIEVREDGKRFDGNAALELSYDPISDNDSFNVVASDPIDLSGAAEKPRYLSIRTTATSDATDSFVLGQAIVLVKQTNDPEMSEPRAAKLTPVAGSSFGIGGDSWSGFTAKLPEDVDWEQFQIQIDYKVIEMSMQGGAHQTGSPVPATLTIDSIGLGSDLVPYGYQQGTSMASPAVAGAAAVLAGMGEANVQGDKAKSAEKLAALVKGAAVYDERYEGLCSTSGYATVDGAENPGPAITAVRDAGDTVEVEGYFMPEGATAVTLGDVGAEVAEWRNLGDGKARLTVQKPEDFAGGQTVVRVEASGKLASHRADLGERVDATYYDQTNLPVPEELDDWGSWQLVGFNGDIYCLPRTTNFDVEPNAHDFILRYRPDAQEWERVPLPTDLAQAAGLQGIIDVSGATVDGALVLQLADAPGSITFVRYTASGTWEPTGCMFSLGPATPAFGTLASDGESAYVFGGLGFANGKTTDGKAVYRVNFDAQALETCGELSVGRIRPQVSYGNGSFVVSGGISASYQAGGVSGIDLVMPQSGGWDEDANEPLPAGWLVGMSVDTTALVTETGQLAWASGALADGFALVGPESDDGATDTYLLADDGFSDPEQYGKRASWQKLLAPAATAYRGQLYVLAGVQNEPYRAFSATAVETVEQPGDYVAPEPKPDPEPEPEPGPMPNPAPTDAEGSGEALQPLASTGDVLGAPTAALAAVGVGALATLALAAAALRRRSVRER</sequence>
<evidence type="ECO:0000256" key="5">
    <source>
        <dbReference type="PROSITE-ProRule" id="PRU01240"/>
    </source>
</evidence>
<dbReference type="Gene3D" id="3.40.50.200">
    <property type="entry name" value="Peptidase S8/S53 domain"/>
    <property type="match status" value="2"/>
</dbReference>
<keyword evidence="4 5" id="KW-0720">Serine protease</keyword>
<evidence type="ECO:0000256" key="9">
    <source>
        <dbReference type="SAM" id="SignalP"/>
    </source>
</evidence>
<keyword evidence="12" id="KW-1185">Reference proteome</keyword>
<feature type="chain" id="PRO_5014365770" description="Peptidase S8/S53 domain-containing protein" evidence="9">
    <location>
        <begin position="33"/>
        <end position="1328"/>
    </location>
</feature>
<proteinExistence type="inferred from homology"/>
<evidence type="ECO:0000256" key="3">
    <source>
        <dbReference type="ARBA" id="ARBA00022801"/>
    </source>
</evidence>
<dbReference type="InterPro" id="IPR022398">
    <property type="entry name" value="Peptidase_S8_His-AS"/>
</dbReference>
<reference evidence="11 12" key="1">
    <citation type="journal article" date="2018" name="Int. J. Syst. Evol. Microbiol.">
        <title>Rubneribacter badeniensis gen. nov., sp. nov. and Enteroscipio rubneri gen. nov., sp. nov., new members of the Eggerthellaceae isolated from human faeces.</title>
        <authorList>
            <person name="Danylec N."/>
            <person name="Gobl A."/>
            <person name="Stoll D.A."/>
            <person name="Hetzer B."/>
            <person name="Kulling S.E."/>
            <person name="Huch M."/>
        </authorList>
    </citation>
    <scope>NUCLEOTIDE SEQUENCE [LARGE SCALE GENOMIC DNA]</scope>
    <source>
        <strain evidence="11 12">ResAG-85</strain>
    </source>
</reference>
<comment type="caution">
    <text evidence="11">The sequence shown here is derived from an EMBL/GenBank/DDBJ whole genome shotgun (WGS) entry which is preliminary data.</text>
</comment>
<comment type="similarity">
    <text evidence="1 5 6">Belongs to the peptidase S8 family.</text>
</comment>
<feature type="region of interest" description="Disordered" evidence="7">
    <location>
        <begin position="1250"/>
        <end position="1291"/>
    </location>
</feature>
<keyword evidence="8" id="KW-0812">Transmembrane</keyword>
<dbReference type="PROSITE" id="PS51257">
    <property type="entry name" value="PROKAR_LIPOPROTEIN"/>
    <property type="match status" value="1"/>
</dbReference>
<feature type="active site" description="Charge relay system" evidence="5">
    <location>
        <position position="769"/>
    </location>
</feature>
<dbReference type="Gene3D" id="2.120.10.80">
    <property type="entry name" value="Kelch-type beta propeller"/>
    <property type="match status" value="1"/>
</dbReference>
<evidence type="ECO:0000256" key="4">
    <source>
        <dbReference type="ARBA" id="ARBA00022825"/>
    </source>
</evidence>
<gene>
    <name evidence="11" type="ORF">C2L80_03020</name>
</gene>
<organism evidence="11 12">
    <name type="scientific">Rubneribacter badeniensis</name>
    <dbReference type="NCBI Taxonomy" id="2070688"/>
    <lineage>
        <taxon>Bacteria</taxon>
        <taxon>Bacillati</taxon>
        <taxon>Actinomycetota</taxon>
        <taxon>Coriobacteriia</taxon>
        <taxon>Eggerthellales</taxon>
        <taxon>Eggerthellaceae</taxon>
        <taxon>Rubneribacter</taxon>
    </lineage>
</organism>
<accession>A0A2K2U7D8</accession>
<feature type="active site" description="Charge relay system" evidence="5">
    <location>
        <position position="330"/>
    </location>
</feature>
<feature type="active site" description="Charge relay system" evidence="5">
    <location>
        <position position="382"/>
    </location>
</feature>
<dbReference type="EMBL" id="PPEL01000008">
    <property type="protein sequence ID" value="PNV66108.1"/>
    <property type="molecule type" value="Genomic_DNA"/>
</dbReference>
<dbReference type="InterPro" id="IPR023828">
    <property type="entry name" value="Peptidase_S8_Ser-AS"/>
</dbReference>
<evidence type="ECO:0000256" key="6">
    <source>
        <dbReference type="RuleBase" id="RU003355"/>
    </source>
</evidence>
<keyword evidence="8" id="KW-1133">Transmembrane helix</keyword>
<feature type="signal peptide" evidence="9">
    <location>
        <begin position="1"/>
        <end position="32"/>
    </location>
</feature>
<dbReference type="InterPro" id="IPR000209">
    <property type="entry name" value="Peptidase_S8/S53_dom"/>
</dbReference>
<evidence type="ECO:0000256" key="8">
    <source>
        <dbReference type="SAM" id="Phobius"/>
    </source>
</evidence>
<dbReference type="GO" id="GO:0004252">
    <property type="term" value="F:serine-type endopeptidase activity"/>
    <property type="evidence" value="ECO:0007669"/>
    <property type="project" value="UniProtKB-UniRule"/>
</dbReference>
<dbReference type="Proteomes" id="UP000236488">
    <property type="component" value="Unassembled WGS sequence"/>
</dbReference>
<dbReference type="InterPro" id="IPR015500">
    <property type="entry name" value="Peptidase_S8_subtilisin-rel"/>
</dbReference>
<dbReference type="GO" id="GO:0006508">
    <property type="term" value="P:proteolysis"/>
    <property type="evidence" value="ECO:0007669"/>
    <property type="project" value="UniProtKB-KW"/>
</dbReference>
<dbReference type="PANTHER" id="PTHR43806:SF11">
    <property type="entry name" value="CEREVISIN-RELATED"/>
    <property type="match status" value="1"/>
</dbReference>
<dbReference type="RefSeq" id="WP_103262612.1">
    <property type="nucleotide sequence ID" value="NZ_PPEL01000008.1"/>
</dbReference>
<keyword evidence="8" id="KW-0472">Membrane</keyword>
<dbReference type="PROSITE" id="PS00138">
    <property type="entry name" value="SUBTILASE_SER"/>
    <property type="match status" value="1"/>
</dbReference>
<name>A0A2K2U7D8_9ACTN</name>